<name>A0A2G1QI57_9HYPH</name>
<keyword evidence="1" id="KW-0378">Hydrolase</keyword>
<dbReference type="GO" id="GO:0016787">
    <property type="term" value="F:hydrolase activity"/>
    <property type="evidence" value="ECO:0007669"/>
    <property type="project" value="UniProtKB-KW"/>
</dbReference>
<dbReference type="InterPro" id="IPR011227">
    <property type="entry name" value="UCP029730"/>
</dbReference>
<sequence>MTTRIPSDDDQSDSAVEVFNGSGAAPFLIVCEHASNFIPDDYAGLGLDGAGSNAHVAWDPGALGTALRVAEALDAPLVASRMSRLLHDCNRPAASPEAMPARSEAWIIPGNAGLTEAERQARARRIYVPFHEAVTKQLDRLCGQDDAPALITIHTFTPVYFGQVREVEIGILHDADSRLADAMLAIAGGARSSHDVRRNEPYAAVDGVTHTLKVHALPRGLANVMIEVRNDLVSTEGEQASMGDWLAHWIAEAVATLRAGMSGSIEMRGGAA</sequence>
<comment type="caution">
    <text evidence="1">The sequence shown here is derived from an EMBL/GenBank/DDBJ whole genome shotgun (WGS) entry which is preliminary data.</text>
</comment>
<dbReference type="Gene3D" id="3.40.630.40">
    <property type="entry name" value="Zn-dependent exopeptidases"/>
    <property type="match status" value="1"/>
</dbReference>
<dbReference type="OrthoDB" id="9815326at2"/>
<reference evidence="1 2" key="1">
    <citation type="submission" date="2017-10" db="EMBL/GenBank/DDBJ databases">
        <title>Sedimentibacterium mangrovi gen. nov., sp. nov., a novel member of family Phyllobacteriacea isolated from mangrove sediment.</title>
        <authorList>
            <person name="Liao H."/>
            <person name="Tian Y."/>
        </authorList>
    </citation>
    <scope>NUCLEOTIDE SEQUENCE [LARGE SCALE GENOMIC DNA]</scope>
    <source>
        <strain evidence="1 2">X9-2-2</strain>
    </source>
</reference>
<accession>A0A2G1QI57</accession>
<evidence type="ECO:0000313" key="1">
    <source>
        <dbReference type="EMBL" id="PHP65202.1"/>
    </source>
</evidence>
<dbReference type="SUPFAM" id="SSF53187">
    <property type="entry name" value="Zn-dependent exopeptidases"/>
    <property type="match status" value="1"/>
</dbReference>
<dbReference type="PIRSF" id="PIRSF029730">
    <property type="entry name" value="UCP029730"/>
    <property type="match status" value="1"/>
</dbReference>
<dbReference type="Pfam" id="PF05013">
    <property type="entry name" value="FGase"/>
    <property type="match status" value="1"/>
</dbReference>
<organism evidence="1 2">
    <name type="scientific">Zhengella mangrovi</name>
    <dbReference type="NCBI Taxonomy" id="1982044"/>
    <lineage>
        <taxon>Bacteria</taxon>
        <taxon>Pseudomonadati</taxon>
        <taxon>Pseudomonadota</taxon>
        <taxon>Alphaproteobacteria</taxon>
        <taxon>Hyphomicrobiales</taxon>
        <taxon>Notoacmeibacteraceae</taxon>
        <taxon>Zhengella</taxon>
    </lineage>
</organism>
<dbReference type="RefSeq" id="WP_099308160.1">
    <property type="nucleotide sequence ID" value="NZ_PDVP01000017.1"/>
</dbReference>
<dbReference type="EMBL" id="PDVP01000017">
    <property type="protein sequence ID" value="PHP65202.1"/>
    <property type="molecule type" value="Genomic_DNA"/>
</dbReference>
<protein>
    <submittedName>
        <fullName evidence="1">N-formylglutamate amidohydrolase</fullName>
    </submittedName>
</protein>
<dbReference type="Proteomes" id="UP000221168">
    <property type="component" value="Unassembled WGS sequence"/>
</dbReference>
<keyword evidence="2" id="KW-1185">Reference proteome</keyword>
<proteinExistence type="predicted"/>
<gene>
    <name evidence="1" type="ORF">CSC94_20015</name>
</gene>
<dbReference type="InterPro" id="IPR007709">
    <property type="entry name" value="N-FG_amidohydro"/>
</dbReference>
<evidence type="ECO:0000313" key="2">
    <source>
        <dbReference type="Proteomes" id="UP000221168"/>
    </source>
</evidence>
<dbReference type="AlphaFoldDB" id="A0A2G1QI57"/>